<comment type="caution">
    <text evidence="2">The sequence shown here is derived from an EMBL/GenBank/DDBJ whole genome shotgun (WGS) entry which is preliminary data.</text>
</comment>
<feature type="region of interest" description="Disordered" evidence="1">
    <location>
        <begin position="1"/>
        <end position="53"/>
    </location>
</feature>
<evidence type="ECO:0000313" key="2">
    <source>
        <dbReference type="EMBL" id="KAG0720179.1"/>
    </source>
</evidence>
<sequence length="163" mass="16924">MELPAEERPLLREARNVRNNHYATPASSSAGDVGEGARLVNGTSRNPVPSGDQLYAIGDRKVFGVAQVVMTVPAQDKAPSTEVGLGVGGGTEGPPPAPPTSSIPSQEPPTPEGELPTDPQDKRIKKPPPYHIAAVMSRHAAEFGEAGMEAAVSIPQQVCVCGV</sequence>
<feature type="compositionally biased region" description="Polar residues" evidence="1">
    <location>
        <begin position="17"/>
        <end position="30"/>
    </location>
</feature>
<evidence type="ECO:0000256" key="1">
    <source>
        <dbReference type="SAM" id="MobiDB-lite"/>
    </source>
</evidence>
<dbReference type="EMBL" id="JACEEZ010013297">
    <property type="protein sequence ID" value="KAG0720179.1"/>
    <property type="molecule type" value="Genomic_DNA"/>
</dbReference>
<evidence type="ECO:0000313" key="3">
    <source>
        <dbReference type="Proteomes" id="UP000770661"/>
    </source>
</evidence>
<feature type="compositionally biased region" description="Pro residues" evidence="1">
    <location>
        <begin position="93"/>
        <end position="111"/>
    </location>
</feature>
<name>A0A8J4Y9P8_CHIOP</name>
<gene>
    <name evidence="2" type="ORF">GWK47_049004</name>
</gene>
<keyword evidence="3" id="KW-1185">Reference proteome</keyword>
<feature type="compositionally biased region" description="Basic and acidic residues" evidence="1">
    <location>
        <begin position="1"/>
        <end position="16"/>
    </location>
</feature>
<proteinExistence type="predicted"/>
<dbReference type="AlphaFoldDB" id="A0A8J4Y9P8"/>
<accession>A0A8J4Y9P8</accession>
<dbReference type="Proteomes" id="UP000770661">
    <property type="component" value="Unassembled WGS sequence"/>
</dbReference>
<organism evidence="2 3">
    <name type="scientific">Chionoecetes opilio</name>
    <name type="common">Atlantic snow crab</name>
    <name type="synonym">Cancer opilio</name>
    <dbReference type="NCBI Taxonomy" id="41210"/>
    <lineage>
        <taxon>Eukaryota</taxon>
        <taxon>Metazoa</taxon>
        <taxon>Ecdysozoa</taxon>
        <taxon>Arthropoda</taxon>
        <taxon>Crustacea</taxon>
        <taxon>Multicrustacea</taxon>
        <taxon>Malacostraca</taxon>
        <taxon>Eumalacostraca</taxon>
        <taxon>Eucarida</taxon>
        <taxon>Decapoda</taxon>
        <taxon>Pleocyemata</taxon>
        <taxon>Brachyura</taxon>
        <taxon>Eubrachyura</taxon>
        <taxon>Majoidea</taxon>
        <taxon>Majidae</taxon>
        <taxon>Chionoecetes</taxon>
    </lineage>
</organism>
<feature type="region of interest" description="Disordered" evidence="1">
    <location>
        <begin position="72"/>
        <end position="130"/>
    </location>
</feature>
<reference evidence="2" key="1">
    <citation type="submission" date="2020-07" db="EMBL/GenBank/DDBJ databases">
        <title>The High-quality genome of the commercially important snow crab, Chionoecetes opilio.</title>
        <authorList>
            <person name="Jeong J.-H."/>
            <person name="Ryu S."/>
        </authorList>
    </citation>
    <scope>NUCLEOTIDE SEQUENCE</scope>
    <source>
        <strain evidence="2">MADBK_172401_WGS</strain>
        <tissue evidence="2">Digestive gland</tissue>
    </source>
</reference>
<protein>
    <submittedName>
        <fullName evidence="2">Uncharacterized protein</fullName>
    </submittedName>
</protein>